<accession>A0ABZ2YI97</accession>
<feature type="domain" description="Gfo/Idh/MocA-like oxidoreductase N-terminal" evidence="1">
    <location>
        <begin position="50"/>
        <end position="178"/>
    </location>
</feature>
<dbReference type="PANTHER" id="PTHR43818">
    <property type="entry name" value="BCDNA.GH03377"/>
    <property type="match status" value="1"/>
</dbReference>
<evidence type="ECO:0000313" key="3">
    <source>
        <dbReference type="EMBL" id="WZN39087.1"/>
    </source>
</evidence>
<dbReference type="EMBL" id="CP149822">
    <property type="protein sequence ID" value="WZN39087.1"/>
    <property type="molecule type" value="Genomic_DNA"/>
</dbReference>
<dbReference type="NCBIfam" id="TIGR01409">
    <property type="entry name" value="TAT_signal_seq"/>
    <property type="match status" value="1"/>
</dbReference>
<sequence length="448" mass="50330">MEKETRSQFHDQSRRDFVKKTSILAGAALAAPYLSQAAQTNYFSGAAGVIKIALVGCGGRGTGAAVQALSTKQNVQLVAMADAFADRLDSSYKEIVESMKKTPERVKVAEADKFVGFDGYKQAIAKADVVILTTPPGFRPIHFEEAIAQGKHVFMEKPVATDPAGIAKVLETAEKAKAKKLNVVVGLQRHYMTSYRELHKRVQDGMIGDITSIQVWWNQGALWVRERKPEYTEMEYQMRNWYYFNWLCGDHIVEQHIHNIDVGNWFMGKTPVTAVGMGGRAIRTGPEAGEIFDHHFVEYRYDNGVVMNSQCRHWKDSVSKVDEEIVGTKGRIFCDRAQIVDHKGKVLYQFDRKQHNRPYQAEHDELFEAIANGQYKFQDAQMGAEATLSAIIGRMATYSGQQIEWEKALKSGINLQPSRYAFDAPPPIVPDAQGNYAYAKPGITRYFS</sequence>
<dbReference type="Gene3D" id="3.40.50.720">
    <property type="entry name" value="NAD(P)-binding Rossmann-like Domain"/>
    <property type="match status" value="1"/>
</dbReference>
<name>A0ABZ2YI97_9BACT</name>
<protein>
    <submittedName>
        <fullName evidence="3">Gfo/Idh/MocA family oxidoreductase</fullName>
    </submittedName>
</protein>
<dbReference type="SUPFAM" id="SSF55347">
    <property type="entry name" value="Glyceraldehyde-3-phosphate dehydrogenase-like, C-terminal domain"/>
    <property type="match status" value="1"/>
</dbReference>
<dbReference type="InterPro" id="IPR000683">
    <property type="entry name" value="Gfo/Idh/MocA-like_OxRdtase_N"/>
</dbReference>
<organism evidence="3 4">
    <name type="scientific">Chitinophaga pollutisoli</name>
    <dbReference type="NCBI Taxonomy" id="3133966"/>
    <lineage>
        <taxon>Bacteria</taxon>
        <taxon>Pseudomonadati</taxon>
        <taxon>Bacteroidota</taxon>
        <taxon>Chitinophagia</taxon>
        <taxon>Chitinophagales</taxon>
        <taxon>Chitinophagaceae</taxon>
        <taxon>Chitinophaga</taxon>
    </lineage>
</organism>
<dbReference type="Pfam" id="PF01408">
    <property type="entry name" value="GFO_IDH_MocA"/>
    <property type="match status" value="1"/>
</dbReference>
<proteinExistence type="predicted"/>
<dbReference type="PANTHER" id="PTHR43818:SF5">
    <property type="entry name" value="OXIDOREDUCTASE FAMILY PROTEIN"/>
    <property type="match status" value="1"/>
</dbReference>
<keyword evidence="4" id="KW-1185">Reference proteome</keyword>
<dbReference type="SUPFAM" id="SSF51735">
    <property type="entry name" value="NAD(P)-binding Rossmann-fold domains"/>
    <property type="match status" value="1"/>
</dbReference>
<dbReference type="Proteomes" id="UP001485459">
    <property type="component" value="Chromosome"/>
</dbReference>
<evidence type="ECO:0000259" key="2">
    <source>
        <dbReference type="Pfam" id="PF22725"/>
    </source>
</evidence>
<dbReference type="InterPro" id="IPR050463">
    <property type="entry name" value="Gfo/Idh/MocA_oxidrdct_glycsds"/>
</dbReference>
<dbReference type="Pfam" id="PF22725">
    <property type="entry name" value="GFO_IDH_MocA_C3"/>
    <property type="match status" value="1"/>
</dbReference>
<reference evidence="4" key="1">
    <citation type="submission" date="2024-03" db="EMBL/GenBank/DDBJ databases">
        <title>Chitinophaga horti sp. nov., isolated from garden soil.</title>
        <authorList>
            <person name="Lee D.S."/>
            <person name="Han D.M."/>
            <person name="Baek J.H."/>
            <person name="Choi D.G."/>
            <person name="Jeon J.H."/>
            <person name="Jeon C.O."/>
        </authorList>
    </citation>
    <scope>NUCLEOTIDE SEQUENCE [LARGE SCALE GENOMIC DNA]</scope>
    <source>
        <strain evidence="4">GPA1</strain>
    </source>
</reference>
<gene>
    <name evidence="3" type="ORF">WJU16_13850</name>
</gene>
<dbReference type="InterPro" id="IPR019546">
    <property type="entry name" value="TAT_signal_bac_arc"/>
</dbReference>
<dbReference type="InterPro" id="IPR055170">
    <property type="entry name" value="GFO_IDH_MocA-like_dom"/>
</dbReference>
<dbReference type="InterPro" id="IPR006311">
    <property type="entry name" value="TAT_signal"/>
</dbReference>
<dbReference type="Gene3D" id="3.30.360.10">
    <property type="entry name" value="Dihydrodipicolinate Reductase, domain 2"/>
    <property type="match status" value="1"/>
</dbReference>
<feature type="domain" description="GFO/IDH/MocA-like oxidoreductase" evidence="2">
    <location>
        <begin position="195"/>
        <end position="332"/>
    </location>
</feature>
<dbReference type="RefSeq" id="WP_341834092.1">
    <property type="nucleotide sequence ID" value="NZ_CP149822.1"/>
</dbReference>
<dbReference type="PROSITE" id="PS51318">
    <property type="entry name" value="TAT"/>
    <property type="match status" value="1"/>
</dbReference>
<evidence type="ECO:0000313" key="4">
    <source>
        <dbReference type="Proteomes" id="UP001485459"/>
    </source>
</evidence>
<evidence type="ECO:0000259" key="1">
    <source>
        <dbReference type="Pfam" id="PF01408"/>
    </source>
</evidence>
<dbReference type="InterPro" id="IPR036291">
    <property type="entry name" value="NAD(P)-bd_dom_sf"/>
</dbReference>